<protein>
    <submittedName>
        <fullName evidence="2">Uncharacterized protein</fullName>
    </submittedName>
</protein>
<proteinExistence type="predicted"/>
<evidence type="ECO:0000313" key="3">
    <source>
        <dbReference type="Proteomes" id="UP000246702"/>
    </source>
</evidence>
<evidence type="ECO:0000313" key="2">
    <source>
        <dbReference type="EMBL" id="PWY95384.1"/>
    </source>
</evidence>
<keyword evidence="3" id="KW-1185">Reference proteome</keyword>
<dbReference type="GeneID" id="37117565"/>
<dbReference type="OrthoDB" id="194358at2759"/>
<organism evidence="2 3">
    <name type="scientific">Aspergillus sclerotioniger CBS 115572</name>
    <dbReference type="NCBI Taxonomy" id="1450535"/>
    <lineage>
        <taxon>Eukaryota</taxon>
        <taxon>Fungi</taxon>
        <taxon>Dikarya</taxon>
        <taxon>Ascomycota</taxon>
        <taxon>Pezizomycotina</taxon>
        <taxon>Eurotiomycetes</taxon>
        <taxon>Eurotiomycetidae</taxon>
        <taxon>Eurotiales</taxon>
        <taxon>Aspergillaceae</taxon>
        <taxon>Aspergillus</taxon>
        <taxon>Aspergillus subgen. Circumdati</taxon>
    </lineage>
</organism>
<dbReference type="EMBL" id="MSFK01000003">
    <property type="protein sequence ID" value="PWY95384.1"/>
    <property type="molecule type" value="Genomic_DNA"/>
</dbReference>
<reference evidence="2 3" key="1">
    <citation type="submission" date="2016-12" db="EMBL/GenBank/DDBJ databases">
        <title>The genomes of Aspergillus section Nigri reveals drivers in fungal speciation.</title>
        <authorList>
            <consortium name="DOE Joint Genome Institute"/>
            <person name="Vesth T.C."/>
            <person name="Nybo J."/>
            <person name="Theobald S."/>
            <person name="Brandl J."/>
            <person name="Frisvad J.C."/>
            <person name="Nielsen K.F."/>
            <person name="Lyhne E.K."/>
            <person name="Kogle M.E."/>
            <person name="Kuo A."/>
            <person name="Riley R."/>
            <person name="Clum A."/>
            <person name="Nolan M."/>
            <person name="Lipzen A."/>
            <person name="Salamov A."/>
            <person name="Henrissat B."/>
            <person name="Wiebenga A."/>
            <person name="De Vries R.P."/>
            <person name="Grigoriev I.V."/>
            <person name="Mortensen U.H."/>
            <person name="Andersen M.R."/>
            <person name="Baker S.E."/>
        </authorList>
    </citation>
    <scope>NUCLEOTIDE SEQUENCE [LARGE SCALE GENOMIC DNA]</scope>
    <source>
        <strain evidence="2 3">CBS 115572</strain>
    </source>
</reference>
<dbReference type="Proteomes" id="UP000246702">
    <property type="component" value="Unassembled WGS sequence"/>
</dbReference>
<dbReference type="RefSeq" id="XP_025472145.1">
    <property type="nucleotide sequence ID" value="XM_025615422.1"/>
</dbReference>
<sequence length="267" mass="30569">MDRGRRVTARRIVQQQPDHFEIEGLILEKDMDSSPLQVLVSPDGTRLLIAMIEKHAVWDLQTGLLVKDYAFEKTSSPGKWVSKPQSDLLMLIQKASVHAYSWTSFDLLSTFMYESFNEHKENGSTILDTICLPHCRDIYNISSRTRSSNSTPIMHTLSSDHHPPPENQFSSHHTCYERTIEDYKYTLGIHKERLIFLQQSGWVCSINLETAATDKFYTRHFYVPLPWHSAGVNAPATITPQGTVILSVRHEIAVFHNGLDYEEQVPI</sequence>
<dbReference type="AlphaFoldDB" id="A0A317X9Y5"/>
<gene>
    <name evidence="2" type="ORF">BO94DRAFT_581715</name>
</gene>
<feature type="region of interest" description="Disordered" evidence="1">
    <location>
        <begin position="146"/>
        <end position="171"/>
    </location>
</feature>
<name>A0A317X9Y5_9EURO</name>
<comment type="caution">
    <text evidence="2">The sequence shown here is derived from an EMBL/GenBank/DDBJ whole genome shotgun (WGS) entry which is preliminary data.</text>
</comment>
<accession>A0A317X9Y5</accession>
<evidence type="ECO:0000256" key="1">
    <source>
        <dbReference type="SAM" id="MobiDB-lite"/>
    </source>
</evidence>